<evidence type="ECO:0000313" key="2">
    <source>
        <dbReference type="EMBL" id="PAV63504.1"/>
    </source>
</evidence>
<dbReference type="Pfam" id="PF06677">
    <property type="entry name" value="Auto_anti-p27"/>
    <property type="match status" value="1"/>
</dbReference>
<feature type="region of interest" description="Disordered" evidence="1">
    <location>
        <begin position="1"/>
        <end position="47"/>
    </location>
</feature>
<dbReference type="Proteomes" id="UP000218231">
    <property type="component" value="Unassembled WGS sequence"/>
</dbReference>
<name>A0A2A2JP60_9BILA</name>
<dbReference type="AlphaFoldDB" id="A0A2A2JP60"/>
<evidence type="ECO:0000313" key="3">
    <source>
        <dbReference type="Proteomes" id="UP000218231"/>
    </source>
</evidence>
<feature type="compositionally biased region" description="Low complexity" evidence="1">
    <location>
        <begin position="11"/>
        <end position="23"/>
    </location>
</feature>
<dbReference type="InterPro" id="IPR051888">
    <property type="entry name" value="UPF0148_domain"/>
</dbReference>
<accession>A0A2A2JP60</accession>
<organism evidence="2 3">
    <name type="scientific">Diploscapter pachys</name>
    <dbReference type="NCBI Taxonomy" id="2018661"/>
    <lineage>
        <taxon>Eukaryota</taxon>
        <taxon>Metazoa</taxon>
        <taxon>Ecdysozoa</taxon>
        <taxon>Nematoda</taxon>
        <taxon>Chromadorea</taxon>
        <taxon>Rhabditida</taxon>
        <taxon>Rhabditina</taxon>
        <taxon>Rhabditomorpha</taxon>
        <taxon>Rhabditoidea</taxon>
        <taxon>Rhabditidae</taxon>
        <taxon>Diploscapter</taxon>
    </lineage>
</organism>
<keyword evidence="3" id="KW-1185">Reference proteome</keyword>
<dbReference type="OrthoDB" id="1667587at2759"/>
<sequence length="217" mass="24513">MGHKPFERKQSSSSSPSNLVSISQTRRIEEMSQKNGTANFTDNEEEDSMLNRAESAFRDEVSKRMGEMLLKGYTMLDAYCDTCAGILMEDKNGVRRCVQCEVYKEYQDKRKLTNNDLVEDDGAYRQAFSSSTSTSIAAPSYSIPQRPQSNSDVANVVRTYGPHQTQPTLASCKKAISAVQKKLDWATANLEASTDLEEISKYLQIIEHTMRILHKYK</sequence>
<gene>
    <name evidence="2" type="ORF">WR25_07678</name>
</gene>
<evidence type="ECO:0000256" key="1">
    <source>
        <dbReference type="SAM" id="MobiDB-lite"/>
    </source>
</evidence>
<proteinExistence type="predicted"/>
<dbReference type="PANTHER" id="PTHR16537:SF1">
    <property type="entry name" value="PROTEIN ZNRD2"/>
    <property type="match status" value="1"/>
</dbReference>
<dbReference type="PANTHER" id="PTHR16537">
    <property type="entry name" value="SJOEGREN SYNDROME/SCLERODERMA AUTOANTIGEN 1"/>
    <property type="match status" value="1"/>
</dbReference>
<feature type="compositionally biased region" description="Basic and acidic residues" evidence="1">
    <location>
        <begin position="1"/>
        <end position="10"/>
    </location>
</feature>
<dbReference type="STRING" id="2018661.A0A2A2JP60"/>
<protein>
    <submittedName>
        <fullName evidence="2">Uncharacterized protein</fullName>
    </submittedName>
</protein>
<comment type="caution">
    <text evidence="2">The sequence shown here is derived from an EMBL/GenBank/DDBJ whole genome shotgun (WGS) entry which is preliminary data.</text>
</comment>
<dbReference type="EMBL" id="LIAE01010301">
    <property type="protein sequence ID" value="PAV63504.1"/>
    <property type="molecule type" value="Genomic_DNA"/>
</dbReference>
<reference evidence="2 3" key="1">
    <citation type="journal article" date="2017" name="Curr. Biol.">
        <title>Genome architecture and evolution of a unichromosomal asexual nematode.</title>
        <authorList>
            <person name="Fradin H."/>
            <person name="Zegar C."/>
            <person name="Gutwein M."/>
            <person name="Lucas J."/>
            <person name="Kovtun M."/>
            <person name="Corcoran D."/>
            <person name="Baugh L.R."/>
            <person name="Kiontke K."/>
            <person name="Gunsalus K."/>
            <person name="Fitch D.H."/>
            <person name="Piano F."/>
        </authorList>
    </citation>
    <scope>NUCLEOTIDE SEQUENCE [LARGE SCALE GENOMIC DNA]</scope>
    <source>
        <strain evidence="2">PF1309</strain>
    </source>
</reference>
<dbReference type="InterPro" id="IPR009563">
    <property type="entry name" value="SSSCA1"/>
</dbReference>